<keyword evidence="13" id="KW-1185">Reference proteome</keyword>
<comment type="subcellular location">
    <subcellularLocation>
        <location evidence="7">Endomembrane system</location>
        <topology evidence="7">Single-pass membrane protein</topology>
    </subcellularLocation>
    <subcellularLocation>
        <location evidence="1 8">Membrane</location>
        <topology evidence="1 8">Single-pass type I membrane protein</topology>
    </subcellularLocation>
</comment>
<dbReference type="OMA" id="MQVRDRN"/>
<evidence type="ECO:0000256" key="9">
    <source>
        <dbReference type="SAM" id="Phobius"/>
    </source>
</evidence>
<evidence type="ECO:0000256" key="3">
    <source>
        <dbReference type="ARBA" id="ARBA00022692"/>
    </source>
</evidence>
<keyword evidence="6 9" id="KW-0472">Membrane</keyword>
<evidence type="ECO:0000256" key="6">
    <source>
        <dbReference type="ARBA" id="ARBA00023136"/>
    </source>
</evidence>
<dbReference type="InterPro" id="IPR036598">
    <property type="entry name" value="GOLD_dom_sf"/>
</dbReference>
<evidence type="ECO:0000256" key="2">
    <source>
        <dbReference type="ARBA" id="ARBA00007104"/>
    </source>
</evidence>
<dbReference type="PROSITE" id="PS50866">
    <property type="entry name" value="GOLD"/>
    <property type="match status" value="1"/>
</dbReference>
<organism evidence="12 13">
    <name type="scientific">Capsaspora owczarzaki (strain ATCC 30864)</name>
    <dbReference type="NCBI Taxonomy" id="595528"/>
    <lineage>
        <taxon>Eukaryota</taxon>
        <taxon>Filasterea</taxon>
        <taxon>Capsaspora</taxon>
    </lineage>
</organism>
<comment type="similarity">
    <text evidence="2 8">Belongs to the EMP24/GP25L family.</text>
</comment>
<proteinExistence type="inferred from homology"/>
<evidence type="ECO:0000313" key="13">
    <source>
        <dbReference type="Proteomes" id="UP000008743"/>
    </source>
</evidence>
<accession>A0A0D2VVI5</accession>
<dbReference type="GO" id="GO:0016020">
    <property type="term" value="C:membrane"/>
    <property type="evidence" value="ECO:0007669"/>
    <property type="project" value="UniProtKB-SubCell"/>
</dbReference>
<evidence type="ECO:0000256" key="8">
    <source>
        <dbReference type="RuleBase" id="RU003827"/>
    </source>
</evidence>
<dbReference type="InterPro" id="IPR015720">
    <property type="entry name" value="Emp24-like"/>
</dbReference>
<dbReference type="GO" id="GO:0012505">
    <property type="term" value="C:endomembrane system"/>
    <property type="evidence" value="ECO:0007669"/>
    <property type="project" value="UniProtKB-SubCell"/>
</dbReference>
<keyword evidence="3 8" id="KW-0812">Transmembrane</keyword>
<dbReference type="InterPro" id="IPR009038">
    <property type="entry name" value="GOLD_dom"/>
</dbReference>
<evidence type="ECO:0000259" key="11">
    <source>
        <dbReference type="PROSITE" id="PS50866"/>
    </source>
</evidence>
<keyword evidence="5 9" id="KW-1133">Transmembrane helix</keyword>
<reference evidence="13" key="1">
    <citation type="submission" date="2011-02" db="EMBL/GenBank/DDBJ databases">
        <title>The Genome Sequence of Capsaspora owczarzaki ATCC 30864.</title>
        <authorList>
            <person name="Russ C."/>
            <person name="Cuomo C."/>
            <person name="Burger G."/>
            <person name="Gray M.W."/>
            <person name="Holland P.W.H."/>
            <person name="King N."/>
            <person name="Lang F.B.F."/>
            <person name="Roger A.J."/>
            <person name="Ruiz-Trillo I."/>
            <person name="Young S.K."/>
            <person name="Zeng Q."/>
            <person name="Gargeya S."/>
            <person name="Alvarado L."/>
            <person name="Berlin A."/>
            <person name="Chapman S.B."/>
            <person name="Chen Z."/>
            <person name="Freedman E."/>
            <person name="Gellesch M."/>
            <person name="Goldberg J."/>
            <person name="Griggs A."/>
            <person name="Gujja S."/>
            <person name="Heilman E."/>
            <person name="Heiman D."/>
            <person name="Howarth C."/>
            <person name="Mehta T."/>
            <person name="Neiman D."/>
            <person name="Pearson M."/>
            <person name="Roberts A."/>
            <person name="Saif S."/>
            <person name="Shea T."/>
            <person name="Shenoy N."/>
            <person name="Sisk P."/>
            <person name="Stolte C."/>
            <person name="Sykes S."/>
            <person name="White J."/>
            <person name="Yandava C."/>
            <person name="Haas B."/>
            <person name="Nusbaum C."/>
            <person name="Birren B."/>
        </authorList>
    </citation>
    <scope>NUCLEOTIDE SEQUENCE</scope>
    <source>
        <strain evidence="13">ATCC 30864</strain>
    </source>
</reference>
<dbReference type="STRING" id="595528.A0A0D2VVI5"/>
<dbReference type="eggNOG" id="KOG1692">
    <property type="taxonomic scope" value="Eukaryota"/>
</dbReference>
<feature type="signal peptide" evidence="10">
    <location>
        <begin position="1"/>
        <end position="27"/>
    </location>
</feature>
<dbReference type="Proteomes" id="UP000008743">
    <property type="component" value="Unassembled WGS sequence"/>
</dbReference>
<name>A0A0D2VVI5_CAPO3</name>
<dbReference type="InParanoid" id="A0A0D2VVI5"/>
<dbReference type="Pfam" id="PF01105">
    <property type="entry name" value="EMP24_GP25L"/>
    <property type="match status" value="1"/>
</dbReference>
<evidence type="ECO:0000256" key="4">
    <source>
        <dbReference type="ARBA" id="ARBA00022729"/>
    </source>
</evidence>
<dbReference type="RefSeq" id="XP_004345536.1">
    <property type="nucleotide sequence ID" value="XM_004345486.2"/>
</dbReference>
<protein>
    <submittedName>
        <fullName evidence="12">Transmembrane emp24 domain-containing protein</fullName>
    </submittedName>
</protein>
<feature type="transmembrane region" description="Helical" evidence="9">
    <location>
        <begin position="176"/>
        <end position="198"/>
    </location>
</feature>
<dbReference type="SMART" id="SM01190">
    <property type="entry name" value="EMP24_GP25L"/>
    <property type="match status" value="1"/>
</dbReference>
<dbReference type="PANTHER" id="PTHR22811">
    <property type="entry name" value="TRANSMEMBRANE EMP24 DOMAIN-CONTAINING PROTEIN"/>
    <property type="match status" value="1"/>
</dbReference>
<evidence type="ECO:0000256" key="1">
    <source>
        <dbReference type="ARBA" id="ARBA00004479"/>
    </source>
</evidence>
<gene>
    <name evidence="12" type="ORF">CAOG_005946</name>
</gene>
<evidence type="ECO:0000313" key="12">
    <source>
        <dbReference type="EMBL" id="KJE95497.1"/>
    </source>
</evidence>
<dbReference type="PhylomeDB" id="A0A0D2VVI5"/>
<dbReference type="FunCoup" id="A0A0D2VVI5">
    <property type="interactions" value="611"/>
</dbReference>
<evidence type="ECO:0000256" key="7">
    <source>
        <dbReference type="ARBA" id="ARBA00037847"/>
    </source>
</evidence>
<keyword evidence="4 10" id="KW-0732">Signal</keyword>
<feature type="chain" id="PRO_5002253908" evidence="10">
    <location>
        <begin position="28"/>
        <end position="208"/>
    </location>
</feature>
<feature type="domain" description="GOLD" evidence="11">
    <location>
        <begin position="37"/>
        <end position="119"/>
    </location>
</feature>
<dbReference type="AlphaFoldDB" id="A0A0D2VVI5"/>
<evidence type="ECO:0000256" key="5">
    <source>
        <dbReference type="ARBA" id="ARBA00022989"/>
    </source>
</evidence>
<evidence type="ECO:0000256" key="10">
    <source>
        <dbReference type="SAM" id="SignalP"/>
    </source>
</evidence>
<sequence>MPSSSALLVGLLAFVALVAAFASPVSALYIVVDAHAEECFHDHIERGSKLTVAFQVYEGGFLDIDIKITGPDGKIVYSGDRETDAKYTFGASETGRYTYCFGNKMSSLTPKILMFTVDIHTPEKPKPAGTEEHTDMLDSMVAQLHDHLTTVRRDQDYMEVREATHRGTNDSTNSRVLWWSFFEAIILVTMAVAQVFYLKRLFEVKRVV</sequence>
<dbReference type="SUPFAM" id="SSF101576">
    <property type="entry name" value="Supernatant protein factor (SPF), C-terminal domain"/>
    <property type="match status" value="1"/>
</dbReference>
<dbReference type="OrthoDB" id="1929172at2759"/>
<dbReference type="EMBL" id="KE346369">
    <property type="protein sequence ID" value="KJE95497.1"/>
    <property type="molecule type" value="Genomic_DNA"/>
</dbReference>